<dbReference type="EMBL" id="WUEK01000013">
    <property type="protein sequence ID" value="MXG91514.1"/>
    <property type="molecule type" value="Genomic_DNA"/>
</dbReference>
<keyword evidence="1" id="KW-0812">Transmembrane</keyword>
<keyword evidence="3" id="KW-1185">Reference proteome</keyword>
<proteinExistence type="predicted"/>
<evidence type="ECO:0000256" key="1">
    <source>
        <dbReference type="SAM" id="Phobius"/>
    </source>
</evidence>
<protein>
    <submittedName>
        <fullName evidence="2">Uncharacterized protein</fullName>
    </submittedName>
</protein>
<feature type="transmembrane region" description="Helical" evidence="1">
    <location>
        <begin position="12"/>
        <end position="36"/>
    </location>
</feature>
<evidence type="ECO:0000313" key="3">
    <source>
        <dbReference type="Proteomes" id="UP000473325"/>
    </source>
</evidence>
<organism evidence="2 3">
    <name type="scientific">Nocardioides flavescens</name>
    <dbReference type="NCBI Taxonomy" id="2691959"/>
    <lineage>
        <taxon>Bacteria</taxon>
        <taxon>Bacillati</taxon>
        <taxon>Actinomycetota</taxon>
        <taxon>Actinomycetes</taxon>
        <taxon>Propionibacteriales</taxon>
        <taxon>Nocardioidaceae</taxon>
        <taxon>Nocardioides</taxon>
    </lineage>
</organism>
<keyword evidence="1" id="KW-1133">Transmembrane helix</keyword>
<comment type="caution">
    <text evidence="2">The sequence shown here is derived from an EMBL/GenBank/DDBJ whole genome shotgun (WGS) entry which is preliminary data.</text>
</comment>
<dbReference type="Proteomes" id="UP000473325">
    <property type="component" value="Unassembled WGS sequence"/>
</dbReference>
<reference evidence="2 3" key="1">
    <citation type="submission" date="2019-12" db="EMBL/GenBank/DDBJ databases">
        <authorList>
            <person name="Kun Z."/>
        </authorList>
    </citation>
    <scope>NUCLEOTIDE SEQUENCE [LARGE SCALE GENOMIC DNA]</scope>
    <source>
        <strain evidence="2 3">YIM 123512</strain>
    </source>
</reference>
<sequence length="67" mass="6994">MTAGSAGGSGSLVLYDVVDVLVLGLAVVVLVAALHFARRARARREPAWPFYLLAVCTVVVAVGRLLS</sequence>
<accession>A0A6L7F396</accession>
<dbReference type="RefSeq" id="WP_160879446.1">
    <property type="nucleotide sequence ID" value="NZ_WUEK01000013.1"/>
</dbReference>
<gene>
    <name evidence="2" type="ORF">GRQ65_18365</name>
</gene>
<keyword evidence="1" id="KW-0472">Membrane</keyword>
<name>A0A6L7F396_9ACTN</name>
<evidence type="ECO:0000313" key="2">
    <source>
        <dbReference type="EMBL" id="MXG91514.1"/>
    </source>
</evidence>
<feature type="transmembrane region" description="Helical" evidence="1">
    <location>
        <begin position="48"/>
        <end position="66"/>
    </location>
</feature>
<dbReference type="AlphaFoldDB" id="A0A6L7F396"/>